<sequence>MNKILKIKNKRLIILSILMVGILSLVGCNDAQQATLSGQITDVRGNGITGVKLNFTNANGTATTNDSGKWVKSNLTSGTIITPIKKGWTFAPESIEVTKLGQDLDFIGTPKPKDDSGKTKVVILHFNDAHGKIANFGKLAAEVDKLEKKYDNVFLMSAGDMFSGNPLVDQYDMISGEKGRKGYPMISLMNQAGVDLMSIGNHEFDYGQATLNRRMKQANFPIISANIDASNTILKQPNPYKILKTDNGLTIGVLGLIQVDETGIPATHPKKVAGIDFISGVTKAKDYQFLAQNTNLAIVLSHLGYGKDKRLAQEVAGFDLIVGGHTHTKTSKPQETNGALIVQAGDDGQYLGKVLITLKDGKVINKEAELITLSQVSETDSAVQAKINHYNKEKKELFSKKLATAESSIDGKNELGSLMTDAITKMHGVDFAFQNDGGIRVDSLTGDITVGDVYELDPFGNKVIKLEMTPQEIKSLIRYSFESHSGSIDLRVSGLKYTVNTNNLGEFVGVTLRDYSGNLLNESKTYTVGLNGYIANSYKFKHDTIGKSLGVTTANTLIEYLKRQTDQINYNGVIRTATKVTKKVEGTTIASTDVAITTGDPIVSSNTAGNLMADAIKEVTGVDIGMYPSDQLVAHKEIKAGPIYKETLSSLYGSFKYNNKVTIAKVTGANLEKMLLAQAQYVTGVATQVSGLTYDLIENSKGTITDIKAYVNGEPIKVDKEYTMGLNNYKFGYYQKAVGAENVTVIKTTEQTEEEILIDYLTAIKEVGSKIAEVRVEIR</sequence>
<dbReference type="PANTHER" id="PTHR11575">
    <property type="entry name" value="5'-NUCLEOTIDASE-RELATED"/>
    <property type="match status" value="1"/>
</dbReference>
<dbReference type="EMBL" id="CP003359">
    <property type="protein sequence ID" value="AGB41603.1"/>
    <property type="molecule type" value="Genomic_DNA"/>
</dbReference>
<dbReference type="GO" id="GO:0000166">
    <property type="term" value="F:nucleotide binding"/>
    <property type="evidence" value="ECO:0007669"/>
    <property type="project" value="UniProtKB-KW"/>
</dbReference>
<dbReference type="InterPro" id="IPR029052">
    <property type="entry name" value="Metallo-depent_PP-like"/>
</dbReference>
<dbReference type="Gene3D" id="3.90.780.10">
    <property type="entry name" value="5'-Nucleotidase, C-terminal domain"/>
    <property type="match status" value="2"/>
</dbReference>
<dbReference type="Proteomes" id="UP000010880">
    <property type="component" value="Chromosome"/>
</dbReference>
<accession>L0KBY3</accession>
<dbReference type="InterPro" id="IPR006179">
    <property type="entry name" value="5_nucleotidase/apyrase"/>
</dbReference>
<dbReference type="Pfam" id="PF02872">
    <property type="entry name" value="5_nucleotid_C"/>
    <property type="match status" value="2"/>
</dbReference>
<feature type="domain" description="5'-Nucleotidase C-terminal" evidence="4">
    <location>
        <begin position="605"/>
        <end position="731"/>
    </location>
</feature>
<feature type="signal peptide" evidence="2">
    <location>
        <begin position="1"/>
        <end position="33"/>
    </location>
</feature>
<dbReference type="OrthoDB" id="9800780at2"/>
<evidence type="ECO:0000259" key="4">
    <source>
        <dbReference type="Pfam" id="PF02872"/>
    </source>
</evidence>
<dbReference type="InterPro" id="IPR004843">
    <property type="entry name" value="Calcineurin-like_PHP"/>
</dbReference>
<dbReference type="PRINTS" id="PR01607">
    <property type="entry name" value="APYRASEFAMLY"/>
</dbReference>
<proteinExistence type="inferred from homology"/>
<comment type="similarity">
    <text evidence="2">Belongs to the 5'-nucleotidase family.</text>
</comment>
<evidence type="ECO:0000313" key="6">
    <source>
        <dbReference type="Proteomes" id="UP000010880"/>
    </source>
</evidence>
<keyword evidence="6" id="KW-1185">Reference proteome</keyword>
<feature type="domain" description="5'-Nucleotidase C-terminal" evidence="4">
    <location>
        <begin position="410"/>
        <end position="536"/>
    </location>
</feature>
<dbReference type="GO" id="GO:0009166">
    <property type="term" value="P:nucleotide catabolic process"/>
    <property type="evidence" value="ECO:0007669"/>
    <property type="project" value="InterPro"/>
</dbReference>
<feature type="chain" id="PRO_5005138737" evidence="2">
    <location>
        <begin position="34"/>
        <end position="779"/>
    </location>
</feature>
<evidence type="ECO:0000313" key="5">
    <source>
        <dbReference type="EMBL" id="AGB41603.1"/>
    </source>
</evidence>
<dbReference type="InterPro" id="IPR036907">
    <property type="entry name" value="5'-Nucleotdase_C_sf"/>
</dbReference>
<dbReference type="SUPFAM" id="SSF55816">
    <property type="entry name" value="5'-nucleotidase (syn. UDP-sugar hydrolase), C-terminal domain"/>
    <property type="match status" value="2"/>
</dbReference>
<name>L0KBY3_HALHC</name>
<evidence type="ECO:0000259" key="3">
    <source>
        <dbReference type="Pfam" id="PF00149"/>
    </source>
</evidence>
<dbReference type="PANTHER" id="PTHR11575:SF24">
    <property type="entry name" value="5'-NUCLEOTIDASE"/>
    <property type="match status" value="1"/>
</dbReference>
<reference evidence="6" key="1">
    <citation type="submission" date="2012-02" db="EMBL/GenBank/DDBJ databases">
        <title>The complete genome of Halobacteroides halobius DSM 5150.</title>
        <authorList>
            <person name="Lucas S."/>
            <person name="Copeland A."/>
            <person name="Lapidus A."/>
            <person name="Glavina del Rio T."/>
            <person name="Dalin E."/>
            <person name="Tice H."/>
            <person name="Bruce D."/>
            <person name="Goodwin L."/>
            <person name="Pitluck S."/>
            <person name="Peters L."/>
            <person name="Mikhailova N."/>
            <person name="Gu W."/>
            <person name="Kyrpides N."/>
            <person name="Mavromatis K."/>
            <person name="Ivanova N."/>
            <person name="Brettin T."/>
            <person name="Detter J.C."/>
            <person name="Han C."/>
            <person name="Larimer F."/>
            <person name="Land M."/>
            <person name="Hauser L."/>
            <person name="Markowitz V."/>
            <person name="Cheng J.-F."/>
            <person name="Hugenholtz P."/>
            <person name="Woyke T."/>
            <person name="Wu D."/>
            <person name="Tindall B."/>
            <person name="Pomrenke H."/>
            <person name="Brambilla E."/>
            <person name="Klenk H.-P."/>
            <person name="Eisen J.A."/>
        </authorList>
    </citation>
    <scope>NUCLEOTIDE SEQUENCE [LARGE SCALE GENOMIC DNA]</scope>
    <source>
        <strain evidence="6">ATCC 35273 / DSM 5150 / MD-1</strain>
    </source>
</reference>
<dbReference type="PROSITE" id="PS51257">
    <property type="entry name" value="PROKAR_LIPOPROTEIN"/>
    <property type="match status" value="1"/>
</dbReference>
<dbReference type="eggNOG" id="COG0737">
    <property type="taxonomic scope" value="Bacteria"/>
</dbReference>
<dbReference type="SUPFAM" id="SSF49452">
    <property type="entry name" value="Starch-binding domain-like"/>
    <property type="match status" value="1"/>
</dbReference>
<organism evidence="5 6">
    <name type="scientific">Halobacteroides halobius (strain ATCC 35273 / DSM 5150 / MD-1)</name>
    <dbReference type="NCBI Taxonomy" id="748449"/>
    <lineage>
        <taxon>Bacteria</taxon>
        <taxon>Bacillati</taxon>
        <taxon>Bacillota</taxon>
        <taxon>Clostridia</taxon>
        <taxon>Halanaerobiales</taxon>
        <taxon>Halobacteroidaceae</taxon>
        <taxon>Halobacteroides</taxon>
    </lineage>
</organism>
<dbReference type="GO" id="GO:0016787">
    <property type="term" value="F:hydrolase activity"/>
    <property type="evidence" value="ECO:0007669"/>
    <property type="project" value="UniProtKB-KW"/>
</dbReference>
<dbReference type="InterPro" id="IPR008334">
    <property type="entry name" value="5'-Nucleotdase_C"/>
</dbReference>
<dbReference type="GO" id="GO:0030246">
    <property type="term" value="F:carbohydrate binding"/>
    <property type="evidence" value="ECO:0007669"/>
    <property type="project" value="InterPro"/>
</dbReference>
<dbReference type="SUPFAM" id="SSF56300">
    <property type="entry name" value="Metallo-dependent phosphatases"/>
    <property type="match status" value="1"/>
</dbReference>
<evidence type="ECO:0000256" key="1">
    <source>
        <dbReference type="ARBA" id="ARBA00022729"/>
    </source>
</evidence>
<dbReference type="HOGENOM" id="CLU_359333_0_0_9"/>
<keyword evidence="2" id="KW-0547">Nucleotide-binding</keyword>
<evidence type="ECO:0000256" key="2">
    <source>
        <dbReference type="RuleBase" id="RU362119"/>
    </source>
</evidence>
<protein>
    <submittedName>
        <fullName evidence="5">5'-nucleotidase/2',3'-cyclic phosphodiesterase-like hydrolase</fullName>
    </submittedName>
</protein>
<keyword evidence="1 2" id="KW-0732">Signal</keyword>
<dbReference type="CDD" id="cd00845">
    <property type="entry name" value="MPP_UshA_N_like"/>
    <property type="match status" value="1"/>
</dbReference>
<dbReference type="Pfam" id="PF00149">
    <property type="entry name" value="Metallophos"/>
    <property type="match status" value="1"/>
</dbReference>
<dbReference type="RefSeq" id="WP_015327319.1">
    <property type="nucleotide sequence ID" value="NC_019978.1"/>
</dbReference>
<dbReference type="InterPro" id="IPR013784">
    <property type="entry name" value="Carb-bd-like_fold"/>
</dbReference>
<dbReference type="STRING" id="748449.Halha_1665"/>
<keyword evidence="2 5" id="KW-0378">Hydrolase</keyword>
<gene>
    <name evidence="5" type="ordered locus">Halha_1665</name>
</gene>
<dbReference type="Gene3D" id="3.60.21.10">
    <property type="match status" value="1"/>
</dbReference>
<dbReference type="AlphaFoldDB" id="L0KBY3"/>
<feature type="domain" description="Calcineurin-like phosphoesterase" evidence="3">
    <location>
        <begin position="123"/>
        <end position="328"/>
    </location>
</feature>
<dbReference type="KEGG" id="hhl:Halha_1665"/>